<evidence type="ECO:0000259" key="4">
    <source>
        <dbReference type="Pfam" id="PF02678"/>
    </source>
</evidence>
<evidence type="ECO:0000313" key="6">
    <source>
        <dbReference type="EMBL" id="MDO6670940.1"/>
    </source>
</evidence>
<dbReference type="Gene3D" id="2.60.120.10">
    <property type="entry name" value="Jelly Rolls"/>
    <property type="match status" value="2"/>
</dbReference>
<feature type="binding site" evidence="2">
    <location>
        <position position="103"/>
    </location>
    <ligand>
        <name>Fe cation</name>
        <dbReference type="ChEBI" id="CHEBI:24875"/>
    </ligand>
</feature>
<dbReference type="GO" id="GO:0046872">
    <property type="term" value="F:metal ion binding"/>
    <property type="evidence" value="ECO:0007669"/>
    <property type="project" value="UniProtKB-KW"/>
</dbReference>
<dbReference type="InterPro" id="IPR012093">
    <property type="entry name" value="Pirin"/>
</dbReference>
<comment type="cofactor">
    <cofactor evidence="2">
        <name>Fe cation</name>
        <dbReference type="ChEBI" id="CHEBI:24875"/>
    </cofactor>
    <text evidence="2">Binds 1 Fe cation per subunit.</text>
</comment>
<feature type="binding site" evidence="2">
    <location>
        <position position="59"/>
    </location>
    <ligand>
        <name>Fe cation</name>
        <dbReference type="ChEBI" id="CHEBI:24875"/>
    </ligand>
</feature>
<dbReference type="PANTHER" id="PTHR43212:SF3">
    <property type="entry name" value="QUERCETIN 2,3-DIOXYGENASE"/>
    <property type="match status" value="1"/>
</dbReference>
<feature type="binding site" evidence="2">
    <location>
        <position position="57"/>
    </location>
    <ligand>
        <name>Fe cation</name>
        <dbReference type="ChEBI" id="CHEBI:24875"/>
    </ligand>
</feature>
<feature type="domain" description="Quercetin 2,3-dioxygenase C-terminal cupin" evidence="5">
    <location>
        <begin position="146"/>
        <end position="239"/>
    </location>
</feature>
<protein>
    <submittedName>
        <fullName evidence="6">Pirin family protein</fullName>
    </submittedName>
</protein>
<dbReference type="InterPro" id="IPR041602">
    <property type="entry name" value="Quercetinase_C"/>
</dbReference>
<gene>
    <name evidence="6" type="ORF">Q4535_02295</name>
</gene>
<feature type="binding site" evidence="2">
    <location>
        <position position="101"/>
    </location>
    <ligand>
        <name>Fe cation</name>
        <dbReference type="ChEBI" id="CHEBI:24875"/>
    </ligand>
</feature>
<evidence type="ECO:0000256" key="3">
    <source>
        <dbReference type="RuleBase" id="RU003457"/>
    </source>
</evidence>
<dbReference type="InterPro" id="IPR003829">
    <property type="entry name" value="Pirin_N_dom"/>
</dbReference>
<dbReference type="AlphaFoldDB" id="A0AAP4WUF0"/>
<reference evidence="6" key="1">
    <citation type="submission" date="2023-07" db="EMBL/GenBank/DDBJ databases">
        <title>Genome content predicts the carbon catabolic preferences of heterotrophic bacteria.</title>
        <authorList>
            <person name="Gralka M."/>
        </authorList>
    </citation>
    <scope>NUCLEOTIDE SEQUENCE</scope>
    <source>
        <strain evidence="6">C2R13</strain>
    </source>
</reference>
<evidence type="ECO:0000313" key="7">
    <source>
        <dbReference type="Proteomes" id="UP001170481"/>
    </source>
</evidence>
<dbReference type="PANTHER" id="PTHR43212">
    <property type="entry name" value="QUERCETIN 2,3-DIOXYGENASE"/>
    <property type="match status" value="1"/>
</dbReference>
<keyword evidence="2" id="KW-0479">Metal-binding</keyword>
<dbReference type="Pfam" id="PF17954">
    <property type="entry name" value="Pirin_C_2"/>
    <property type="match status" value="1"/>
</dbReference>
<dbReference type="PIRSF" id="PIRSF006232">
    <property type="entry name" value="Pirin"/>
    <property type="match status" value="1"/>
</dbReference>
<dbReference type="RefSeq" id="WP_303592790.1">
    <property type="nucleotide sequence ID" value="NZ_JAUORK010000002.1"/>
</dbReference>
<proteinExistence type="inferred from homology"/>
<evidence type="ECO:0000259" key="5">
    <source>
        <dbReference type="Pfam" id="PF17954"/>
    </source>
</evidence>
<evidence type="ECO:0000256" key="1">
    <source>
        <dbReference type="ARBA" id="ARBA00008416"/>
    </source>
</evidence>
<name>A0AAP4WUF0_9GAMM</name>
<dbReference type="InterPro" id="IPR014710">
    <property type="entry name" value="RmlC-like_jellyroll"/>
</dbReference>
<feature type="domain" description="Pirin N-terminal" evidence="4">
    <location>
        <begin position="12"/>
        <end position="119"/>
    </location>
</feature>
<dbReference type="SUPFAM" id="SSF51182">
    <property type="entry name" value="RmlC-like cupins"/>
    <property type="match status" value="1"/>
</dbReference>
<accession>A0AAP4WUF0</accession>
<dbReference type="InterPro" id="IPR011051">
    <property type="entry name" value="RmlC_Cupin_sf"/>
</dbReference>
<organism evidence="6 7">
    <name type="scientific">Cobetia amphilecti</name>
    <dbReference type="NCBI Taxonomy" id="1055104"/>
    <lineage>
        <taxon>Bacteria</taxon>
        <taxon>Pseudomonadati</taxon>
        <taxon>Pseudomonadota</taxon>
        <taxon>Gammaproteobacteria</taxon>
        <taxon>Oceanospirillales</taxon>
        <taxon>Halomonadaceae</taxon>
        <taxon>Cobetia</taxon>
    </lineage>
</organism>
<dbReference type="Pfam" id="PF02678">
    <property type="entry name" value="Pirin"/>
    <property type="match status" value="1"/>
</dbReference>
<keyword evidence="2" id="KW-0408">Iron</keyword>
<dbReference type="EMBL" id="JAUORK010000002">
    <property type="protein sequence ID" value="MDO6670940.1"/>
    <property type="molecule type" value="Genomic_DNA"/>
</dbReference>
<sequence length="241" mass="26372">MLTLRPGNARGHARFAWLESRHSFSFASYYDPAHMGVSVLRVINDDRVAPGAGFDPHSHSDMEIISYVLSGSIEHRDSMGSRHTLGVGEVQLMSAGTGIEHSEYNASSREPLRFLQIWITPQAKGLPPRYQQQPFAARDGLTLLIAPPAQAAPGVLAINQDARMYRIGLQGDDEQRTALELPLDARRRYYLHVIEGSTRLSGDDAHSVSLGAGDAATLDQASRLALSDAHRLHALLFDLPA</sequence>
<evidence type="ECO:0000256" key="2">
    <source>
        <dbReference type="PIRSR" id="PIRSR006232-1"/>
    </source>
</evidence>
<comment type="caution">
    <text evidence="6">The sequence shown here is derived from an EMBL/GenBank/DDBJ whole genome shotgun (WGS) entry which is preliminary data.</text>
</comment>
<dbReference type="Proteomes" id="UP001170481">
    <property type="component" value="Unassembled WGS sequence"/>
</dbReference>
<comment type="similarity">
    <text evidence="1 3">Belongs to the pirin family.</text>
</comment>
<dbReference type="CDD" id="cd02910">
    <property type="entry name" value="cupin_Yhhw_N"/>
    <property type="match status" value="1"/>
</dbReference>